<protein>
    <recommendedName>
        <fullName evidence="6">Aminopeptidase</fullName>
    </recommendedName>
</protein>
<dbReference type="Proteomes" id="UP000178943">
    <property type="component" value="Unassembled WGS sequence"/>
</dbReference>
<keyword evidence="1" id="KW-0645">Protease</keyword>
<evidence type="ECO:0000313" key="5">
    <source>
        <dbReference type="Proteomes" id="UP000178943"/>
    </source>
</evidence>
<feature type="non-terminal residue" evidence="4">
    <location>
        <position position="1"/>
    </location>
</feature>
<dbReference type="GO" id="GO:0070005">
    <property type="term" value="F:cysteine-type aminopeptidase activity"/>
    <property type="evidence" value="ECO:0007669"/>
    <property type="project" value="InterPro"/>
</dbReference>
<keyword evidence="2" id="KW-0378">Hydrolase</keyword>
<dbReference type="EMBL" id="MFGW01000175">
    <property type="protein sequence ID" value="OGF62793.1"/>
    <property type="molecule type" value="Genomic_DNA"/>
</dbReference>
<dbReference type="SUPFAM" id="SSF54001">
    <property type="entry name" value="Cysteine proteinases"/>
    <property type="match status" value="1"/>
</dbReference>
<evidence type="ECO:0000256" key="2">
    <source>
        <dbReference type="ARBA" id="ARBA00022801"/>
    </source>
</evidence>
<dbReference type="InterPro" id="IPR000169">
    <property type="entry name" value="Pept_cys_AS"/>
</dbReference>
<evidence type="ECO:0000256" key="1">
    <source>
        <dbReference type="ARBA" id="ARBA00022670"/>
    </source>
</evidence>
<sequence length="310" mass="35409">KDQKDASSKKPVHIFTTDIEVKRTPVKDQYKTGTCWSFATVSFLESELLRTGKGEFDLSEMFIVRHIYPEKALLYIRNHGKANFEQGGQSHDALTAIKQHGIVPENIYTGMHIEENRHNHGELSAVLKGFLDGVLLNKGGKITPMWPDAFNAILDAYLGKPPSEFPYKGTTYTPKSFFNEVLKLNLDDYIELTSYNLYPYYQKVHLDIPDNWSHSSDYNNVPIDDLEAIVDYALKNGYSVAWDGDVSEKEFSSKEIGYAVVPEKDWADKTTAEQEAEIAEPEIEKEITQELRDRTFNNFTTTDDHLMHIV</sequence>
<organism evidence="4 5">
    <name type="scientific">Candidatus Fischerbacteria bacterium RBG_13_37_8</name>
    <dbReference type="NCBI Taxonomy" id="1817863"/>
    <lineage>
        <taxon>Bacteria</taxon>
        <taxon>Candidatus Fischeribacteriota</taxon>
    </lineage>
</organism>
<dbReference type="STRING" id="1817863.A2Y62_12000"/>
<evidence type="ECO:0000313" key="4">
    <source>
        <dbReference type="EMBL" id="OGF62793.1"/>
    </source>
</evidence>
<dbReference type="InterPro" id="IPR038765">
    <property type="entry name" value="Papain-like_cys_pep_sf"/>
</dbReference>
<dbReference type="Gene3D" id="3.90.70.10">
    <property type="entry name" value="Cysteine proteinases"/>
    <property type="match status" value="1"/>
</dbReference>
<dbReference type="InterPro" id="IPR004134">
    <property type="entry name" value="Peptidase_C1B"/>
</dbReference>
<accession>A0A1F5VH59</accession>
<dbReference type="GO" id="GO:0009636">
    <property type="term" value="P:response to toxic substance"/>
    <property type="evidence" value="ECO:0007669"/>
    <property type="project" value="TreeGrafter"/>
</dbReference>
<evidence type="ECO:0000256" key="3">
    <source>
        <dbReference type="ARBA" id="ARBA00022807"/>
    </source>
</evidence>
<gene>
    <name evidence="4" type="ORF">A2Y62_12000</name>
</gene>
<name>A0A1F5VH59_9BACT</name>
<keyword evidence="3" id="KW-0788">Thiol protease</keyword>
<dbReference type="PANTHER" id="PTHR10363:SF2">
    <property type="entry name" value="BLEOMYCIN HYDROLASE"/>
    <property type="match status" value="1"/>
</dbReference>
<dbReference type="AlphaFoldDB" id="A0A1F5VH59"/>
<evidence type="ECO:0008006" key="6">
    <source>
        <dbReference type="Google" id="ProtNLM"/>
    </source>
</evidence>
<dbReference type="Pfam" id="PF03051">
    <property type="entry name" value="Peptidase_C1_2"/>
    <property type="match status" value="1"/>
</dbReference>
<proteinExistence type="predicted"/>
<dbReference type="PANTHER" id="PTHR10363">
    <property type="entry name" value="BLEOMYCIN HYDROLASE"/>
    <property type="match status" value="1"/>
</dbReference>
<dbReference type="GO" id="GO:0006508">
    <property type="term" value="P:proteolysis"/>
    <property type="evidence" value="ECO:0007669"/>
    <property type="project" value="UniProtKB-KW"/>
</dbReference>
<reference evidence="4 5" key="1">
    <citation type="journal article" date="2016" name="Nat. Commun.">
        <title>Thousands of microbial genomes shed light on interconnected biogeochemical processes in an aquifer system.</title>
        <authorList>
            <person name="Anantharaman K."/>
            <person name="Brown C.T."/>
            <person name="Hug L.A."/>
            <person name="Sharon I."/>
            <person name="Castelle C.J."/>
            <person name="Probst A.J."/>
            <person name="Thomas B.C."/>
            <person name="Singh A."/>
            <person name="Wilkins M.J."/>
            <person name="Karaoz U."/>
            <person name="Brodie E.L."/>
            <person name="Williams K.H."/>
            <person name="Hubbard S.S."/>
            <person name="Banfield J.F."/>
        </authorList>
    </citation>
    <scope>NUCLEOTIDE SEQUENCE [LARGE SCALE GENOMIC DNA]</scope>
</reference>
<dbReference type="GO" id="GO:0005737">
    <property type="term" value="C:cytoplasm"/>
    <property type="evidence" value="ECO:0007669"/>
    <property type="project" value="TreeGrafter"/>
</dbReference>
<comment type="caution">
    <text evidence="4">The sequence shown here is derived from an EMBL/GenBank/DDBJ whole genome shotgun (WGS) entry which is preliminary data.</text>
</comment>
<feature type="non-terminal residue" evidence="4">
    <location>
        <position position="310"/>
    </location>
</feature>
<dbReference type="PROSITE" id="PS00139">
    <property type="entry name" value="THIOL_PROTEASE_CYS"/>
    <property type="match status" value="1"/>
</dbReference>
<dbReference type="GO" id="GO:0043418">
    <property type="term" value="P:homocysteine catabolic process"/>
    <property type="evidence" value="ECO:0007669"/>
    <property type="project" value="TreeGrafter"/>
</dbReference>